<protein>
    <submittedName>
        <fullName evidence="1">Uncharacterized protein</fullName>
    </submittedName>
</protein>
<proteinExistence type="predicted"/>
<dbReference type="Proteomes" id="UP000053240">
    <property type="component" value="Unassembled WGS sequence"/>
</dbReference>
<sequence>MKAQERRLRWYGHVQRRPEDHMVKLALNLPTTTRNRGRPPTTWLTTIQKDLKEIDLDEQDSRNRAVWRIRTRKADPK</sequence>
<dbReference type="EMBL" id="LADJ01003015">
    <property type="protein sequence ID" value="KPJ20862.1"/>
    <property type="molecule type" value="Genomic_DNA"/>
</dbReference>
<reference evidence="1 2" key="1">
    <citation type="journal article" date="2015" name="Nat. Commun.">
        <title>Outbred genome sequencing and CRISPR/Cas9 gene editing in butterflies.</title>
        <authorList>
            <person name="Li X."/>
            <person name="Fan D."/>
            <person name="Zhang W."/>
            <person name="Liu G."/>
            <person name="Zhang L."/>
            <person name="Zhao L."/>
            <person name="Fang X."/>
            <person name="Chen L."/>
            <person name="Dong Y."/>
            <person name="Chen Y."/>
            <person name="Ding Y."/>
            <person name="Zhao R."/>
            <person name="Feng M."/>
            <person name="Zhu Y."/>
            <person name="Feng Y."/>
            <person name="Jiang X."/>
            <person name="Zhu D."/>
            <person name="Xiang H."/>
            <person name="Feng X."/>
            <person name="Li S."/>
            <person name="Wang J."/>
            <person name="Zhang G."/>
            <person name="Kronforst M.R."/>
            <person name="Wang W."/>
        </authorList>
    </citation>
    <scope>NUCLEOTIDE SEQUENCE [LARGE SCALE GENOMIC DNA]</scope>
    <source>
        <strain evidence="1">Ya'a_city_454_Pm</strain>
        <tissue evidence="1">Whole body</tissue>
    </source>
</reference>
<dbReference type="InParanoid" id="A0A0N0PFG7"/>
<dbReference type="AlphaFoldDB" id="A0A0N0PFG7"/>
<keyword evidence="2" id="KW-1185">Reference proteome</keyword>
<gene>
    <name evidence="1" type="ORF">RR48_00236</name>
</gene>
<comment type="caution">
    <text evidence="1">The sequence shown here is derived from an EMBL/GenBank/DDBJ whole genome shotgun (WGS) entry which is preliminary data.</text>
</comment>
<evidence type="ECO:0000313" key="1">
    <source>
        <dbReference type="EMBL" id="KPJ20862.1"/>
    </source>
</evidence>
<accession>A0A0N0PFG7</accession>
<organism evidence="1 2">
    <name type="scientific">Papilio machaon</name>
    <name type="common">Old World swallowtail butterfly</name>
    <dbReference type="NCBI Taxonomy" id="76193"/>
    <lineage>
        <taxon>Eukaryota</taxon>
        <taxon>Metazoa</taxon>
        <taxon>Ecdysozoa</taxon>
        <taxon>Arthropoda</taxon>
        <taxon>Hexapoda</taxon>
        <taxon>Insecta</taxon>
        <taxon>Pterygota</taxon>
        <taxon>Neoptera</taxon>
        <taxon>Endopterygota</taxon>
        <taxon>Lepidoptera</taxon>
        <taxon>Glossata</taxon>
        <taxon>Ditrysia</taxon>
        <taxon>Papilionoidea</taxon>
        <taxon>Papilionidae</taxon>
        <taxon>Papilioninae</taxon>
        <taxon>Papilio</taxon>
    </lineage>
</organism>
<name>A0A0N0PFG7_PAPMA</name>
<evidence type="ECO:0000313" key="2">
    <source>
        <dbReference type="Proteomes" id="UP000053240"/>
    </source>
</evidence>